<feature type="transmembrane region" description="Helical" evidence="2">
    <location>
        <begin position="110"/>
        <end position="128"/>
    </location>
</feature>
<proteinExistence type="predicted"/>
<name>A0A1H3JPP3_9RHOB</name>
<evidence type="ECO:0000313" key="3">
    <source>
        <dbReference type="EMBL" id="SDY41903.1"/>
    </source>
</evidence>
<dbReference type="Proteomes" id="UP000199286">
    <property type="component" value="Unassembled WGS sequence"/>
</dbReference>
<dbReference type="EMBL" id="FNPF01000007">
    <property type="protein sequence ID" value="SDY41903.1"/>
    <property type="molecule type" value="Genomic_DNA"/>
</dbReference>
<evidence type="ECO:0000313" key="4">
    <source>
        <dbReference type="Proteomes" id="UP000199286"/>
    </source>
</evidence>
<feature type="transmembrane region" description="Helical" evidence="2">
    <location>
        <begin position="83"/>
        <end position="104"/>
    </location>
</feature>
<accession>A0A1H3JPP3</accession>
<gene>
    <name evidence="3" type="ORF">SAMN05444340_107170</name>
</gene>
<evidence type="ECO:0000256" key="1">
    <source>
        <dbReference type="SAM" id="MobiDB-lite"/>
    </source>
</evidence>
<dbReference type="OrthoDB" id="9799456at2"/>
<dbReference type="Pfam" id="PF06170">
    <property type="entry name" value="DUF983"/>
    <property type="match status" value="1"/>
</dbReference>
<keyword evidence="4" id="KW-1185">Reference proteome</keyword>
<feature type="region of interest" description="Disordered" evidence="1">
    <location>
        <begin position="1"/>
        <end position="32"/>
    </location>
</feature>
<reference evidence="3 4" key="1">
    <citation type="submission" date="2016-10" db="EMBL/GenBank/DDBJ databases">
        <authorList>
            <person name="de Groot N.N."/>
        </authorList>
    </citation>
    <scope>NUCLEOTIDE SEQUENCE [LARGE SCALE GENOMIC DNA]</scope>
    <source>
        <strain evidence="3 4">DSM 26880</strain>
    </source>
</reference>
<protein>
    <submittedName>
        <fullName evidence="3">Uncharacterized conserved protein, DUF983 family</fullName>
    </submittedName>
</protein>
<dbReference type="AlphaFoldDB" id="A0A1H3JPP3"/>
<feature type="compositionally biased region" description="Low complexity" evidence="1">
    <location>
        <begin position="13"/>
        <end position="27"/>
    </location>
</feature>
<organism evidence="3 4">
    <name type="scientific">Citreimonas salinaria</name>
    <dbReference type="NCBI Taxonomy" id="321339"/>
    <lineage>
        <taxon>Bacteria</taxon>
        <taxon>Pseudomonadati</taxon>
        <taxon>Pseudomonadota</taxon>
        <taxon>Alphaproteobacteria</taxon>
        <taxon>Rhodobacterales</taxon>
        <taxon>Roseobacteraceae</taxon>
        <taxon>Citreimonas</taxon>
    </lineage>
</organism>
<evidence type="ECO:0000256" key="2">
    <source>
        <dbReference type="SAM" id="Phobius"/>
    </source>
</evidence>
<sequence>MTDLHHGAAERSAPAQDQDTAPDAAATGVEEERPTWPAVLKGWHRRCPRCGSGPMLSGYLKVRDHCPVCREPLHHHRADDGPAYLTILIVGHLMAPLLHVGFTTFRPDPLVLFTFFAVGCVGLSLYLLPRLKGALVAFQWARHMHGFAARPE</sequence>
<keyword evidence="2" id="KW-1133">Transmembrane helix</keyword>
<dbReference type="STRING" id="321339.SAMN05444340_107170"/>
<dbReference type="InterPro" id="IPR009325">
    <property type="entry name" value="DUF983"/>
</dbReference>
<dbReference type="RefSeq" id="WP_089883235.1">
    <property type="nucleotide sequence ID" value="NZ_FNPF01000007.1"/>
</dbReference>
<keyword evidence="2" id="KW-0472">Membrane</keyword>
<keyword evidence="2" id="KW-0812">Transmembrane</keyword>